<name>A0A6A6QB80_9PEZI</name>
<dbReference type="OrthoDB" id="3829627at2759"/>
<dbReference type="AlphaFoldDB" id="A0A6A6QB80"/>
<organism evidence="1 2">
    <name type="scientific">Lophium mytilinum</name>
    <dbReference type="NCBI Taxonomy" id="390894"/>
    <lineage>
        <taxon>Eukaryota</taxon>
        <taxon>Fungi</taxon>
        <taxon>Dikarya</taxon>
        <taxon>Ascomycota</taxon>
        <taxon>Pezizomycotina</taxon>
        <taxon>Dothideomycetes</taxon>
        <taxon>Pleosporomycetidae</taxon>
        <taxon>Mytilinidiales</taxon>
        <taxon>Mytilinidiaceae</taxon>
        <taxon>Lophium</taxon>
    </lineage>
</organism>
<dbReference type="Proteomes" id="UP000799750">
    <property type="component" value="Unassembled WGS sequence"/>
</dbReference>
<gene>
    <name evidence="1" type="ORF">BU16DRAFT_575972</name>
</gene>
<proteinExistence type="predicted"/>
<evidence type="ECO:0000313" key="2">
    <source>
        <dbReference type="Proteomes" id="UP000799750"/>
    </source>
</evidence>
<evidence type="ECO:0000313" key="1">
    <source>
        <dbReference type="EMBL" id="KAF2488727.1"/>
    </source>
</evidence>
<reference evidence="1" key="1">
    <citation type="journal article" date="2020" name="Stud. Mycol.">
        <title>101 Dothideomycetes genomes: a test case for predicting lifestyles and emergence of pathogens.</title>
        <authorList>
            <person name="Haridas S."/>
            <person name="Albert R."/>
            <person name="Binder M."/>
            <person name="Bloem J."/>
            <person name="Labutti K."/>
            <person name="Salamov A."/>
            <person name="Andreopoulos B."/>
            <person name="Baker S."/>
            <person name="Barry K."/>
            <person name="Bills G."/>
            <person name="Bluhm B."/>
            <person name="Cannon C."/>
            <person name="Castanera R."/>
            <person name="Culley D."/>
            <person name="Daum C."/>
            <person name="Ezra D."/>
            <person name="Gonzalez J."/>
            <person name="Henrissat B."/>
            <person name="Kuo A."/>
            <person name="Liang C."/>
            <person name="Lipzen A."/>
            <person name="Lutzoni F."/>
            <person name="Magnuson J."/>
            <person name="Mondo S."/>
            <person name="Nolan M."/>
            <person name="Ohm R."/>
            <person name="Pangilinan J."/>
            <person name="Park H.-J."/>
            <person name="Ramirez L."/>
            <person name="Alfaro M."/>
            <person name="Sun H."/>
            <person name="Tritt A."/>
            <person name="Yoshinaga Y."/>
            <person name="Zwiers L.-H."/>
            <person name="Turgeon B."/>
            <person name="Goodwin S."/>
            <person name="Spatafora J."/>
            <person name="Crous P."/>
            <person name="Grigoriev I."/>
        </authorList>
    </citation>
    <scope>NUCLEOTIDE SEQUENCE</scope>
    <source>
        <strain evidence="1">CBS 269.34</strain>
    </source>
</reference>
<keyword evidence="2" id="KW-1185">Reference proteome</keyword>
<sequence>MTRHLATLRESYQIPLVRTSSKLVVKRTPDGRSLPRTSTTQGCSPWRPAAVMSTTWRKNYSFKWIFKGRQERTGPHKSAGLYQPLNPSSGQTDFRDRLTRVQLLFTRNLFPLQSSKFSFEYLLLPPRSALEAVQPGVTPKASSRASTPAYSLGYRSHPSGGVWVARLSAIHFQG</sequence>
<dbReference type="EMBL" id="MU004201">
    <property type="protein sequence ID" value="KAF2488727.1"/>
    <property type="molecule type" value="Genomic_DNA"/>
</dbReference>
<accession>A0A6A6QB80</accession>
<protein>
    <submittedName>
        <fullName evidence="1">Uncharacterized protein</fullName>
    </submittedName>
</protein>